<gene>
    <name evidence="3" type="ORF">DXZ20_35550</name>
</gene>
<evidence type="ECO:0000256" key="1">
    <source>
        <dbReference type="ARBA" id="ARBA00022741"/>
    </source>
</evidence>
<reference evidence="3 4" key="1">
    <citation type="journal article" date="2020" name="Microb. Ecol.">
        <title>Ecogenomics of the Marine Benthic Filamentous Cyanobacterium Adonisia.</title>
        <authorList>
            <person name="Walter J.M."/>
            <person name="Coutinho F.H."/>
            <person name="Leomil L."/>
            <person name="Hargreaves P.I."/>
            <person name="Campeao M.E."/>
            <person name="Vieira V.V."/>
            <person name="Silva B.S."/>
            <person name="Fistarol G.O."/>
            <person name="Salomon P.S."/>
            <person name="Sawabe T."/>
            <person name="Mino S."/>
            <person name="Hosokawa M."/>
            <person name="Miyashita H."/>
            <person name="Maruyama F."/>
            <person name="van Verk M.C."/>
            <person name="Dutilh B.E."/>
            <person name="Thompson C.C."/>
            <person name="Thompson F.L."/>
        </authorList>
    </citation>
    <scope>NUCLEOTIDE SEQUENCE [LARGE SCALE GENOMIC DNA]</scope>
    <source>
        <strain evidence="3 4">CCMR0081</strain>
    </source>
</reference>
<sequence>MSGLIFLLACFKSVIQPSLYRETLTLLLNPDFLAVPTKSLSEGGQRPYVPPEFRDFQTIIELLESYEVIAPALPKIQQNFPGEEYRTLQKQLTIKHLPRSEIMEVSFQATSSEKVEQVLEALAEAYILYARKTSLRSIDQATALVEEQLPIVQARVEQLQEKLEDFRQSHNFYEPQQLSQQLSQQLGESTSEMRTVDLSIRSSEALLNELTERLQVDENLAAANGVSLYLLLLNSLKSEDQEQARLGLAALSSLDEDIKYPGDIVQLDNVLELLQAENDLTALTQQKEELTRVTQGINKDIQMLAYLDNQYTDLQRDLQISTDSLNRLLSAREDLQLELAKKVPPWEIISDVEEPDQPVSSVPRTLALGLFAGILIGSGTVLIADQFDETYRSVEELENDVDIPVLLSIRYPLDSFKSQEELYSSAKFHSSHDLLDSFRLLETNLKLLYPDRHLSTLAISSADNTSSTLSVTQHLALAFSRSSQRVLLIDANPRDSVQTGPLDHDGSKLADLLVNADMISPASTIELTDHLSLLLAGRPIKNPIDLFSANSLQPLLEKLQTQHDALVIDTPPIQSSAAARLISSQLEGLILVVRIRSVKQRLFQQLMRELQQCGINILGIVAIGSM</sequence>
<dbReference type="GO" id="GO:0005886">
    <property type="term" value="C:plasma membrane"/>
    <property type="evidence" value="ECO:0007669"/>
    <property type="project" value="TreeGrafter"/>
</dbReference>
<dbReference type="Gene3D" id="3.40.50.300">
    <property type="entry name" value="P-loop containing nucleotide triphosphate hydrolases"/>
    <property type="match status" value="1"/>
</dbReference>
<keyword evidence="1" id="KW-0547">Nucleotide-binding</keyword>
<evidence type="ECO:0008006" key="5">
    <source>
        <dbReference type="Google" id="ProtNLM"/>
    </source>
</evidence>
<organism evidence="3 4">
    <name type="scientific">Adonisia turfae CCMR0081</name>
    <dbReference type="NCBI Taxonomy" id="2292702"/>
    <lineage>
        <taxon>Bacteria</taxon>
        <taxon>Bacillati</taxon>
        <taxon>Cyanobacteriota</taxon>
        <taxon>Adonisia</taxon>
        <taxon>Adonisia turfae</taxon>
    </lineage>
</organism>
<accession>A0A6M0RY68</accession>
<dbReference type="InterPro" id="IPR027417">
    <property type="entry name" value="P-loop_NTPase"/>
</dbReference>
<dbReference type="Proteomes" id="UP000481033">
    <property type="component" value="Unassembled WGS sequence"/>
</dbReference>
<dbReference type="SUPFAM" id="SSF52540">
    <property type="entry name" value="P-loop containing nucleoside triphosphate hydrolases"/>
    <property type="match status" value="1"/>
</dbReference>
<keyword evidence="4" id="KW-1185">Reference proteome</keyword>
<dbReference type="InterPro" id="IPR005702">
    <property type="entry name" value="Wzc-like_C"/>
</dbReference>
<dbReference type="EMBL" id="QXHD01000004">
    <property type="protein sequence ID" value="NEZ60860.1"/>
    <property type="molecule type" value="Genomic_DNA"/>
</dbReference>
<evidence type="ECO:0000313" key="4">
    <source>
        <dbReference type="Proteomes" id="UP000481033"/>
    </source>
</evidence>
<comment type="caution">
    <text evidence="3">The sequence shown here is derived from an EMBL/GenBank/DDBJ whole genome shotgun (WGS) entry which is preliminary data.</text>
</comment>
<dbReference type="PANTHER" id="PTHR32309">
    <property type="entry name" value="TYROSINE-PROTEIN KINASE"/>
    <property type="match status" value="1"/>
</dbReference>
<keyword evidence="2" id="KW-0067">ATP-binding</keyword>
<dbReference type="GO" id="GO:0004713">
    <property type="term" value="F:protein tyrosine kinase activity"/>
    <property type="evidence" value="ECO:0007669"/>
    <property type="project" value="TreeGrafter"/>
</dbReference>
<dbReference type="InterPro" id="IPR050445">
    <property type="entry name" value="Bact_polysacc_biosynth/exp"/>
</dbReference>
<evidence type="ECO:0000256" key="2">
    <source>
        <dbReference type="ARBA" id="ARBA00022840"/>
    </source>
</evidence>
<dbReference type="CDD" id="cd05387">
    <property type="entry name" value="BY-kinase"/>
    <property type="match status" value="1"/>
</dbReference>
<name>A0A6M0RY68_9CYAN</name>
<evidence type="ECO:0000313" key="3">
    <source>
        <dbReference type="EMBL" id="NEZ60860.1"/>
    </source>
</evidence>
<dbReference type="AlphaFoldDB" id="A0A6M0RY68"/>
<dbReference type="PANTHER" id="PTHR32309:SF13">
    <property type="entry name" value="FERRIC ENTEROBACTIN TRANSPORT PROTEIN FEPE"/>
    <property type="match status" value="1"/>
</dbReference>
<proteinExistence type="predicted"/>
<protein>
    <recommendedName>
        <fullName evidence="5">AAA domain-containing protein</fullName>
    </recommendedName>
</protein>